<feature type="transmembrane region" description="Helical" evidence="13">
    <location>
        <begin position="169"/>
        <end position="191"/>
    </location>
</feature>
<organism evidence="15">
    <name type="scientific">Schlesneria paludicola</name>
    <dbReference type="NCBI Taxonomy" id="360056"/>
    <lineage>
        <taxon>Bacteria</taxon>
        <taxon>Pseudomonadati</taxon>
        <taxon>Planctomycetota</taxon>
        <taxon>Planctomycetia</taxon>
        <taxon>Planctomycetales</taxon>
        <taxon>Planctomycetaceae</taxon>
        <taxon>Schlesneria</taxon>
    </lineage>
</organism>
<evidence type="ECO:0000256" key="5">
    <source>
        <dbReference type="ARBA" id="ARBA00022475"/>
    </source>
</evidence>
<evidence type="ECO:0000256" key="8">
    <source>
        <dbReference type="ARBA" id="ARBA00022989"/>
    </source>
</evidence>
<dbReference type="EMBL" id="DSOK01000269">
    <property type="protein sequence ID" value="HEN15701.1"/>
    <property type="molecule type" value="Genomic_DNA"/>
</dbReference>
<evidence type="ECO:0000313" key="15">
    <source>
        <dbReference type="EMBL" id="HEN15701.1"/>
    </source>
</evidence>
<dbReference type="InterPro" id="IPR018076">
    <property type="entry name" value="T2SS_GspF_dom"/>
</dbReference>
<evidence type="ECO:0000256" key="1">
    <source>
        <dbReference type="ARBA" id="ARBA00002684"/>
    </source>
</evidence>
<proteinExistence type="inferred from homology"/>
<evidence type="ECO:0000256" key="6">
    <source>
        <dbReference type="ARBA" id="ARBA00022519"/>
    </source>
</evidence>
<evidence type="ECO:0000256" key="7">
    <source>
        <dbReference type="ARBA" id="ARBA00022692"/>
    </source>
</evidence>
<evidence type="ECO:0000259" key="14">
    <source>
        <dbReference type="Pfam" id="PF00482"/>
    </source>
</evidence>
<dbReference type="InterPro" id="IPR042094">
    <property type="entry name" value="T2SS_GspF_sf"/>
</dbReference>
<dbReference type="Pfam" id="PF00482">
    <property type="entry name" value="T2SSF"/>
    <property type="match status" value="2"/>
</dbReference>
<protein>
    <recommendedName>
        <fullName evidence="10">General secretion pathway protein F</fullName>
    </recommendedName>
</protein>
<comment type="function">
    <text evidence="1">Component of the type II secretion system inner membrane complex required for the energy-dependent secretion of extracellular factors such as proteases and toxins from the periplasm.</text>
</comment>
<dbReference type="PROSITE" id="PS00874">
    <property type="entry name" value="T2SP_F"/>
    <property type="match status" value="1"/>
</dbReference>
<comment type="subcellular location">
    <subcellularLocation>
        <location evidence="2">Cell inner membrane</location>
        <topology evidence="2">Multi-pass membrane protein</topology>
    </subcellularLocation>
    <subcellularLocation>
        <location evidence="11">Cell membrane</location>
        <topology evidence="11">Multi-pass membrane protein</topology>
    </subcellularLocation>
</comment>
<evidence type="ECO:0000256" key="2">
    <source>
        <dbReference type="ARBA" id="ARBA00004429"/>
    </source>
</evidence>
<evidence type="ECO:0000256" key="9">
    <source>
        <dbReference type="ARBA" id="ARBA00023136"/>
    </source>
</evidence>
<feature type="domain" description="Type II secretion system protein GspF" evidence="14">
    <location>
        <begin position="273"/>
        <end position="394"/>
    </location>
</feature>
<accession>A0A7C2K185</accession>
<evidence type="ECO:0000256" key="11">
    <source>
        <dbReference type="RuleBase" id="RU003923"/>
    </source>
</evidence>
<dbReference type="GO" id="GO:0015628">
    <property type="term" value="P:protein secretion by the type II secretion system"/>
    <property type="evidence" value="ECO:0007669"/>
    <property type="project" value="TreeGrafter"/>
</dbReference>
<dbReference type="Gene3D" id="1.20.81.30">
    <property type="entry name" value="Type II secretion system (T2SS), domain F"/>
    <property type="match status" value="2"/>
</dbReference>
<dbReference type="FunFam" id="1.20.81.30:FF:000001">
    <property type="entry name" value="Type II secretion system protein F"/>
    <property type="match status" value="2"/>
</dbReference>
<evidence type="ECO:0000256" key="3">
    <source>
        <dbReference type="ARBA" id="ARBA00005745"/>
    </source>
</evidence>
<comment type="caution">
    <text evidence="15">The sequence shown here is derived from an EMBL/GenBank/DDBJ whole genome shotgun (WGS) entry which is preliminary data.</text>
</comment>
<dbReference type="GO" id="GO:0005886">
    <property type="term" value="C:plasma membrane"/>
    <property type="evidence" value="ECO:0007669"/>
    <property type="project" value="UniProtKB-SubCell"/>
</dbReference>
<keyword evidence="5" id="KW-1003">Cell membrane</keyword>
<evidence type="ECO:0000256" key="4">
    <source>
        <dbReference type="ARBA" id="ARBA00022448"/>
    </source>
</evidence>
<keyword evidence="9 13" id="KW-0472">Membrane</keyword>
<dbReference type="AlphaFoldDB" id="A0A7C2K185"/>
<gene>
    <name evidence="15" type="ORF">ENQ76_09575</name>
</gene>
<keyword evidence="8 13" id="KW-1133">Transmembrane helix</keyword>
<keyword evidence="7 11" id="KW-0812">Transmembrane</keyword>
<name>A0A7C2K185_9PLAN</name>
<dbReference type="InterPro" id="IPR001992">
    <property type="entry name" value="T2SS_GspF/T4SS_PilC_CS"/>
</dbReference>
<comment type="similarity">
    <text evidence="3 11">Belongs to the GSP F family.</text>
</comment>
<reference evidence="15" key="1">
    <citation type="journal article" date="2020" name="mSystems">
        <title>Genome- and Community-Level Interaction Insights into Carbon Utilization and Element Cycling Functions of Hydrothermarchaeota in Hydrothermal Sediment.</title>
        <authorList>
            <person name="Zhou Z."/>
            <person name="Liu Y."/>
            <person name="Xu W."/>
            <person name="Pan J."/>
            <person name="Luo Z.H."/>
            <person name="Li M."/>
        </authorList>
    </citation>
    <scope>NUCLEOTIDE SEQUENCE [LARGE SCALE GENOMIC DNA]</scope>
    <source>
        <strain evidence="15">SpSt-339</strain>
    </source>
</reference>
<dbReference type="PANTHER" id="PTHR30012:SF0">
    <property type="entry name" value="TYPE II SECRETION SYSTEM PROTEIN F-RELATED"/>
    <property type="match status" value="1"/>
</dbReference>
<dbReference type="PRINTS" id="PR00812">
    <property type="entry name" value="BCTERIALGSPF"/>
</dbReference>
<evidence type="ECO:0000256" key="12">
    <source>
        <dbReference type="SAM" id="MobiDB-lite"/>
    </source>
</evidence>
<keyword evidence="4 11" id="KW-0813">Transport</keyword>
<feature type="transmembrane region" description="Helical" evidence="13">
    <location>
        <begin position="223"/>
        <end position="241"/>
    </location>
</feature>
<feature type="transmembrane region" description="Helical" evidence="13">
    <location>
        <begin position="375"/>
        <end position="396"/>
    </location>
</feature>
<feature type="region of interest" description="Disordered" evidence="12">
    <location>
        <begin position="1"/>
        <end position="51"/>
    </location>
</feature>
<dbReference type="InterPro" id="IPR003004">
    <property type="entry name" value="GspF/PilC"/>
</dbReference>
<keyword evidence="6" id="KW-0997">Cell inner membrane</keyword>
<feature type="domain" description="Type II secretion system protein GspF" evidence="14">
    <location>
        <begin position="70"/>
        <end position="192"/>
    </location>
</feature>
<evidence type="ECO:0000256" key="10">
    <source>
        <dbReference type="ARBA" id="ARBA00030750"/>
    </source>
</evidence>
<dbReference type="PANTHER" id="PTHR30012">
    <property type="entry name" value="GENERAL SECRETION PATHWAY PROTEIN"/>
    <property type="match status" value="1"/>
</dbReference>
<evidence type="ECO:0000256" key="13">
    <source>
        <dbReference type="SAM" id="Phobius"/>
    </source>
</evidence>
<sequence length="403" mass="43772">MGFAAMPSANDFRSSSGPMRSGYSAAEPVASAGRPARRDGWQSSGPSAVERMIPAPPARRIRRRDILHLTSQLAVMTDAGITLAEALAGLMQQTDQPGLRALLEQLHGHVQAGEDFSAALSRYPQHFSPSYVNLVKAGEASGSVPLMLDRLAAHLQRDQESRSRVRGALAYPAVMLCLSILACVFLLTYVFPKIEPMFAARGVELPTPTRFALALSHSLTEFWWIWLSAGLGLVWGGRIAFRQPWGRDAWDWFVLNCPGLGGLMRRSILARSLRSLATTINAGVPALESLRLCAATSENVYFERAWSQVTEQVASGRQIHEVLEDDALFPQTLTQMVGSGERSGKLGTVLNKISDYYESEVAATVKTLTTLLEPLMVVVMGAVIGGLALAMLLPIFRLSTHVG</sequence>